<organism evidence="2 3">
    <name type="scientific">Galendromus occidentalis</name>
    <name type="common">western predatory mite</name>
    <dbReference type="NCBI Taxonomy" id="34638"/>
    <lineage>
        <taxon>Eukaryota</taxon>
        <taxon>Metazoa</taxon>
        <taxon>Ecdysozoa</taxon>
        <taxon>Arthropoda</taxon>
        <taxon>Chelicerata</taxon>
        <taxon>Arachnida</taxon>
        <taxon>Acari</taxon>
        <taxon>Parasitiformes</taxon>
        <taxon>Mesostigmata</taxon>
        <taxon>Gamasina</taxon>
        <taxon>Phytoseioidea</taxon>
        <taxon>Phytoseiidae</taxon>
        <taxon>Typhlodrominae</taxon>
        <taxon>Galendromus</taxon>
    </lineage>
</organism>
<reference evidence="3" key="1">
    <citation type="submission" date="2025-08" db="UniProtKB">
        <authorList>
            <consortium name="RefSeq"/>
        </authorList>
    </citation>
    <scope>IDENTIFICATION</scope>
</reference>
<dbReference type="Proteomes" id="UP000694867">
    <property type="component" value="Unplaced"/>
</dbReference>
<gene>
    <name evidence="3" type="primary">LOC108865135</name>
</gene>
<dbReference type="InterPro" id="IPR053164">
    <property type="entry name" value="IS1016-like_transposase"/>
</dbReference>
<dbReference type="PANTHER" id="PTHR47163:SF2">
    <property type="entry name" value="SI:DKEY-17M8.2"/>
    <property type="match status" value="1"/>
</dbReference>
<evidence type="ECO:0000259" key="1">
    <source>
        <dbReference type="SMART" id="SM01126"/>
    </source>
</evidence>
<evidence type="ECO:0000313" key="2">
    <source>
        <dbReference type="Proteomes" id="UP000694867"/>
    </source>
</evidence>
<dbReference type="NCBIfam" id="NF033547">
    <property type="entry name" value="transpos_IS1595"/>
    <property type="match status" value="1"/>
</dbReference>
<dbReference type="Pfam" id="PF12762">
    <property type="entry name" value="DDE_Tnp_IS1595"/>
    <property type="match status" value="1"/>
</dbReference>
<dbReference type="InterPro" id="IPR024445">
    <property type="entry name" value="Tnp_ISXO2-like"/>
</dbReference>
<accession>A0AAJ7PAX5</accession>
<dbReference type="RefSeq" id="XP_018497355.1">
    <property type="nucleotide sequence ID" value="XM_018641839.1"/>
</dbReference>
<dbReference type="GeneID" id="108865135"/>
<dbReference type="SMART" id="SM01126">
    <property type="entry name" value="DDE_Tnp_IS1595"/>
    <property type="match status" value="1"/>
</dbReference>
<dbReference type="KEGG" id="goe:108865135"/>
<protein>
    <submittedName>
        <fullName evidence="3">Uncharacterized protein LOC108865135</fullName>
    </submittedName>
</protein>
<sequence length="206" mass="23558">MWAHGRTARKHVEEELGIASKAIGSWNSALRDIVVEELSNRAPIGGVGLTVEIDETLFSKRKYQRGRILPAQWVFGGICRETREAFMMTVPDRTAPTLKAAMQRHVLPGTRVISDCWKAYFRLADWGFEHQTVNHSKNFVDPITGAHTQSIERQWRSVKDKNRHRHGTHRHTVDSYLAEHLWRASLKARDPFEAILSLLASKQSPQ</sequence>
<keyword evidence="2" id="KW-1185">Reference proteome</keyword>
<evidence type="ECO:0000313" key="3">
    <source>
        <dbReference type="RefSeq" id="XP_018497355.1"/>
    </source>
</evidence>
<dbReference type="AlphaFoldDB" id="A0AAJ7PAX5"/>
<name>A0AAJ7PAX5_9ACAR</name>
<proteinExistence type="predicted"/>
<dbReference type="PANTHER" id="PTHR47163">
    <property type="entry name" value="DDE_TNP_IS1595 DOMAIN-CONTAINING PROTEIN"/>
    <property type="match status" value="1"/>
</dbReference>
<feature type="domain" description="ISXO2-like transposase" evidence="1">
    <location>
        <begin position="43"/>
        <end position="185"/>
    </location>
</feature>